<organism evidence="1 2">
    <name type="scientific">Kibdelosporangium lantanae</name>
    <dbReference type="NCBI Taxonomy" id="1497396"/>
    <lineage>
        <taxon>Bacteria</taxon>
        <taxon>Bacillati</taxon>
        <taxon>Actinomycetota</taxon>
        <taxon>Actinomycetes</taxon>
        <taxon>Pseudonocardiales</taxon>
        <taxon>Pseudonocardiaceae</taxon>
        <taxon>Kibdelosporangium</taxon>
    </lineage>
</organism>
<dbReference type="Gene3D" id="3.40.50.1460">
    <property type="match status" value="1"/>
</dbReference>
<feature type="non-terminal residue" evidence="1">
    <location>
        <position position="173"/>
    </location>
</feature>
<reference evidence="2" key="1">
    <citation type="journal article" date="2019" name="Int. J. Syst. Evol. Microbiol.">
        <title>The Global Catalogue of Microorganisms (GCM) 10K type strain sequencing project: providing services to taxonomists for standard genome sequencing and annotation.</title>
        <authorList>
            <consortium name="The Broad Institute Genomics Platform"/>
            <consortium name="The Broad Institute Genome Sequencing Center for Infectious Disease"/>
            <person name="Wu L."/>
            <person name="Ma J."/>
        </authorList>
    </citation>
    <scope>NUCLEOTIDE SEQUENCE [LARGE SCALE GENOMIC DNA]</scope>
    <source>
        <strain evidence="2">JCM 31486</strain>
    </source>
</reference>
<evidence type="ECO:0000313" key="2">
    <source>
        <dbReference type="Proteomes" id="UP001597045"/>
    </source>
</evidence>
<evidence type="ECO:0000313" key="1">
    <source>
        <dbReference type="EMBL" id="MFD1048231.1"/>
    </source>
</evidence>
<sequence length="173" mass="19124">MATGFHFNVTRESNLPSARLGALVTTVLESHHAGDVLIIHVLTHGRKKPRFHGIFALGSDGTCDDSADVKKWLDVCAKYDNDGPQVLFLLDICHAGEAAEIDALMRTSEAQRTWILAATRADESAFEARFTRSLTDVLTRIDRAGLDLNPGDRYVPLDTFARQVRQAVYELAD</sequence>
<dbReference type="EMBL" id="JBHTIS010001472">
    <property type="protein sequence ID" value="MFD1048231.1"/>
    <property type="molecule type" value="Genomic_DNA"/>
</dbReference>
<keyword evidence="2" id="KW-1185">Reference proteome</keyword>
<proteinExistence type="predicted"/>
<protein>
    <submittedName>
        <fullName evidence="1">Uncharacterized protein</fullName>
    </submittedName>
</protein>
<comment type="caution">
    <text evidence="1">The sequence shown here is derived from an EMBL/GenBank/DDBJ whole genome shotgun (WGS) entry which is preliminary data.</text>
</comment>
<dbReference type="Proteomes" id="UP001597045">
    <property type="component" value="Unassembled WGS sequence"/>
</dbReference>
<gene>
    <name evidence="1" type="ORF">ACFQ1S_23180</name>
</gene>
<name>A0ABW3MC85_9PSEU</name>
<accession>A0ABW3MC85</accession>
<dbReference type="SUPFAM" id="SSF52129">
    <property type="entry name" value="Caspase-like"/>
    <property type="match status" value="1"/>
</dbReference>
<dbReference type="InterPro" id="IPR029030">
    <property type="entry name" value="Caspase-like_dom_sf"/>
</dbReference>